<proteinExistence type="predicted"/>
<keyword evidence="1" id="KW-0067">ATP-binding</keyword>
<protein>
    <submittedName>
        <fullName evidence="1">ABC transporter ATP-binding protein</fullName>
    </submittedName>
</protein>
<evidence type="ECO:0000313" key="2">
    <source>
        <dbReference type="Proteomes" id="UP000595814"/>
    </source>
</evidence>
<sequence>MENIIKINGLTKKFGNFEAVSNVNIEVKEKDIYGLIGKNGAGKTTLLRMIMGLSSPTSGNISLFGGKNEKENAINRKKIGFYIGQSFFPYLNAKENIEYHRRMKGVKGRKETRRVLEIVGLKNVNKPFKSFSMGMKQRLGLAAAMLGNPELIVLDEPINGLDPQGIVDIRNIINILNEEYNTTIIVSSHILSELDLVASKFGIIDHGKLLEEISFEELHKKTTSAIIIKVDNVEKTRNILNDKFNIENINITNHSTLIVNDNIDHLNIINKTMVENNIDVFEIYKRESSLEDYYFDLIGGKNND</sequence>
<evidence type="ECO:0000313" key="1">
    <source>
        <dbReference type="EMBL" id="QQK08450.1"/>
    </source>
</evidence>
<accession>A0AC61MRZ7</accession>
<name>A0AC61MRZ7_9FIRM</name>
<dbReference type="EMBL" id="CP066744">
    <property type="protein sequence ID" value="QQK08450.1"/>
    <property type="molecule type" value="Genomic_DNA"/>
</dbReference>
<keyword evidence="1" id="KW-0547">Nucleotide-binding</keyword>
<dbReference type="Proteomes" id="UP000595814">
    <property type="component" value="Chromosome"/>
</dbReference>
<gene>
    <name evidence="1" type="ORF">JFY71_02635</name>
</gene>
<reference evidence="1 2" key="1">
    <citation type="journal article" date="2022" name="Int. J. Syst. Evol. Microbiol.">
        <title>Miniphocaeibacter halophilus sp. nov., an ammonium-tolerant acetate-producing bacterium isolated from a biogas system.</title>
        <authorList>
            <person name="Schnurer A."/>
            <person name="Singh A."/>
            <person name="Bi S."/>
            <person name="Qiao W."/>
            <person name="Westerholm M."/>
        </authorList>
    </citation>
    <scope>NUCLEOTIDE SEQUENCE [LARGE SCALE GENOMIC DNA]</scope>
    <source>
        <strain evidence="1 2">AMB_01</strain>
    </source>
</reference>
<organism evidence="1 2">
    <name type="scientific">Miniphocaeibacter halophilus</name>
    <dbReference type="NCBI Taxonomy" id="2931922"/>
    <lineage>
        <taxon>Bacteria</taxon>
        <taxon>Bacillati</taxon>
        <taxon>Bacillota</taxon>
        <taxon>Tissierellia</taxon>
        <taxon>Tissierellales</taxon>
        <taxon>Peptoniphilaceae</taxon>
        <taxon>Miniphocaeibacter</taxon>
    </lineage>
</organism>
<keyword evidence="2" id="KW-1185">Reference proteome</keyword>